<evidence type="ECO:0000256" key="8">
    <source>
        <dbReference type="SAM" id="Phobius"/>
    </source>
</evidence>
<feature type="transmembrane region" description="Helical" evidence="8">
    <location>
        <begin position="438"/>
        <end position="457"/>
    </location>
</feature>
<evidence type="ECO:0000313" key="10">
    <source>
        <dbReference type="Proteomes" id="UP000184526"/>
    </source>
</evidence>
<gene>
    <name evidence="9" type="ORF">SAMN02745196_01209</name>
</gene>
<dbReference type="OrthoDB" id="9775735at2"/>
<keyword evidence="10" id="KW-1185">Reference proteome</keyword>
<comment type="subcellular location">
    <subcellularLocation>
        <location evidence="1">Cell membrane</location>
        <topology evidence="1">Multi-pass membrane protein</topology>
    </subcellularLocation>
</comment>
<evidence type="ECO:0000256" key="5">
    <source>
        <dbReference type="ARBA" id="ARBA00022692"/>
    </source>
</evidence>
<feature type="transmembrane region" description="Helical" evidence="8">
    <location>
        <begin position="135"/>
        <end position="156"/>
    </location>
</feature>
<accession>A0A1M5VBB0</accession>
<evidence type="ECO:0000256" key="6">
    <source>
        <dbReference type="ARBA" id="ARBA00022989"/>
    </source>
</evidence>
<comment type="similarity">
    <text evidence="2">Belongs to the BCCT transporter (TC 2.A.15) family.</text>
</comment>
<feature type="transmembrane region" description="Helical" evidence="8">
    <location>
        <begin position="394"/>
        <end position="417"/>
    </location>
</feature>
<feature type="transmembrane region" description="Helical" evidence="8">
    <location>
        <begin position="314"/>
        <end position="331"/>
    </location>
</feature>
<dbReference type="NCBIfam" id="TIGR00842">
    <property type="entry name" value="bcct"/>
    <property type="match status" value="1"/>
</dbReference>
<dbReference type="Proteomes" id="UP000184526">
    <property type="component" value="Unassembled WGS sequence"/>
</dbReference>
<dbReference type="PANTHER" id="PTHR30047">
    <property type="entry name" value="HIGH-AFFINITY CHOLINE TRANSPORT PROTEIN-RELATED"/>
    <property type="match status" value="1"/>
</dbReference>
<evidence type="ECO:0000256" key="3">
    <source>
        <dbReference type="ARBA" id="ARBA00022448"/>
    </source>
</evidence>
<dbReference type="Pfam" id="PF02028">
    <property type="entry name" value="BCCT"/>
    <property type="match status" value="1"/>
</dbReference>
<keyword evidence="7 8" id="KW-0472">Membrane</keyword>
<reference evidence="9 10" key="1">
    <citation type="submission" date="2016-11" db="EMBL/GenBank/DDBJ databases">
        <authorList>
            <person name="Jaros S."/>
            <person name="Januszkiewicz K."/>
            <person name="Wedrychowicz H."/>
        </authorList>
    </citation>
    <scope>NUCLEOTIDE SEQUENCE [LARGE SCALE GENOMIC DNA]</scope>
    <source>
        <strain evidence="9 10">DSM 3089</strain>
    </source>
</reference>
<feature type="transmembrane region" description="Helical" evidence="8">
    <location>
        <begin position="223"/>
        <end position="245"/>
    </location>
</feature>
<dbReference type="AlphaFoldDB" id="A0A1M5VBB0"/>
<feature type="transmembrane region" description="Helical" evidence="8">
    <location>
        <begin position="47"/>
        <end position="65"/>
    </location>
</feature>
<feature type="transmembrane region" description="Helical" evidence="8">
    <location>
        <begin position="195"/>
        <end position="217"/>
    </location>
</feature>
<feature type="transmembrane region" description="Helical" evidence="8">
    <location>
        <begin position="463"/>
        <end position="484"/>
    </location>
</feature>
<dbReference type="InterPro" id="IPR000060">
    <property type="entry name" value="BCCT_transptr"/>
</dbReference>
<protein>
    <submittedName>
        <fullName evidence="9">Glycine betaine transporter</fullName>
    </submittedName>
</protein>
<evidence type="ECO:0000256" key="1">
    <source>
        <dbReference type="ARBA" id="ARBA00004651"/>
    </source>
</evidence>
<evidence type="ECO:0000256" key="4">
    <source>
        <dbReference type="ARBA" id="ARBA00022475"/>
    </source>
</evidence>
<evidence type="ECO:0000313" key="9">
    <source>
        <dbReference type="EMBL" id="SHH72520.1"/>
    </source>
</evidence>
<keyword evidence="5 8" id="KW-0812">Transmembrane</keyword>
<dbReference type="EMBL" id="FQXP01000004">
    <property type="protein sequence ID" value="SHH72520.1"/>
    <property type="molecule type" value="Genomic_DNA"/>
</dbReference>
<name>A0A1M5VBB0_9CLOT</name>
<keyword evidence="3" id="KW-0813">Transport</keyword>
<dbReference type="GO" id="GO:0005886">
    <property type="term" value="C:plasma membrane"/>
    <property type="evidence" value="ECO:0007669"/>
    <property type="project" value="UniProtKB-SubCell"/>
</dbReference>
<organism evidence="9 10">
    <name type="scientific">Clostridium collagenovorans DSM 3089</name>
    <dbReference type="NCBI Taxonomy" id="1121306"/>
    <lineage>
        <taxon>Bacteria</taxon>
        <taxon>Bacillati</taxon>
        <taxon>Bacillota</taxon>
        <taxon>Clostridia</taxon>
        <taxon>Eubacteriales</taxon>
        <taxon>Clostridiaceae</taxon>
        <taxon>Clostridium</taxon>
    </lineage>
</organism>
<proteinExistence type="inferred from homology"/>
<feature type="transmembrane region" description="Helical" evidence="8">
    <location>
        <begin position="343"/>
        <end position="362"/>
    </location>
</feature>
<evidence type="ECO:0000256" key="7">
    <source>
        <dbReference type="ARBA" id="ARBA00023136"/>
    </source>
</evidence>
<dbReference type="PANTHER" id="PTHR30047:SF7">
    <property type="entry name" value="HIGH-AFFINITY CHOLINE TRANSPORT PROTEIN"/>
    <property type="match status" value="1"/>
</dbReference>
<keyword evidence="4" id="KW-1003">Cell membrane</keyword>
<evidence type="ECO:0000256" key="2">
    <source>
        <dbReference type="ARBA" id="ARBA00005658"/>
    </source>
</evidence>
<keyword evidence="6 8" id="KW-1133">Transmembrane helix</keyword>
<sequence>MKNKLTKVFWLSLILVSITVSFALLFPNIFLNTTNEIREIIGTNLGWYYLLLVTLIVFLCLFLIFSPIGQIRLGDPDSKPEHSKISWLAMLFSAGMGIGLIFWGAAEPLSHYAISTPSMNAETDFALAEAFKYTFFHWGIHAWSIYGIVGLALAYFKFRKKEKSLISVTLKPLFGNKTDGIVGTTIDSITIFSTVIGVATTLGFGAIQINGGLTYLFDIPKNIYVQMIIIAITTALFIASALSGIGKGVKILSNINLILAVGLCAIAILIGPTTLILNTFVNSLGNYLQDFIQMSFSTAPFNITQHNWIEKWTLLYWAWWLSWSPFVGVFIARISKGRTIREFLINVLLIPSLFSFLWFTVFGSMSTNIQSSGIDLRIFSVEETLFATFNYYNFGAFLSIIALILIFSFFITSADSATFVLGMLSEDGTLNPKNKTKVTWGMLVSLISIVLLIAGGLDALQNVLIIIALPFSVVILLLMISLFIELNHEKKQMGLYIKPDTYPDKDEPFKSYEN</sequence>
<dbReference type="GO" id="GO:0022857">
    <property type="term" value="F:transmembrane transporter activity"/>
    <property type="evidence" value="ECO:0007669"/>
    <property type="project" value="InterPro"/>
</dbReference>
<feature type="transmembrane region" description="Helical" evidence="8">
    <location>
        <begin position="257"/>
        <end position="281"/>
    </location>
</feature>
<feature type="transmembrane region" description="Helical" evidence="8">
    <location>
        <begin position="85"/>
        <end position="106"/>
    </location>
</feature>